<evidence type="ECO:0000313" key="5">
    <source>
        <dbReference type="Proteomes" id="UP001241169"/>
    </source>
</evidence>
<dbReference type="InterPro" id="IPR002110">
    <property type="entry name" value="Ankyrin_rpt"/>
</dbReference>
<feature type="domain" description="Nephrocystin 3-like N-terminal" evidence="3">
    <location>
        <begin position="36"/>
        <end position="206"/>
    </location>
</feature>
<keyword evidence="1" id="KW-0677">Repeat</keyword>
<feature type="repeat" description="ANK" evidence="2">
    <location>
        <begin position="579"/>
        <end position="611"/>
    </location>
</feature>
<dbReference type="GeneID" id="85379654"/>
<dbReference type="EMBL" id="MOPA01000009">
    <property type="protein sequence ID" value="KAK1531847.1"/>
    <property type="molecule type" value="Genomic_DNA"/>
</dbReference>
<dbReference type="InterPro" id="IPR056884">
    <property type="entry name" value="NPHP3-like_N"/>
</dbReference>
<evidence type="ECO:0000313" key="4">
    <source>
        <dbReference type="EMBL" id="KAK1531847.1"/>
    </source>
</evidence>
<dbReference type="PROSITE" id="PS50297">
    <property type="entry name" value="ANK_REP_REGION"/>
    <property type="match status" value="3"/>
</dbReference>
<dbReference type="Gene3D" id="3.40.50.300">
    <property type="entry name" value="P-loop containing nucleotide triphosphate hydrolases"/>
    <property type="match status" value="1"/>
</dbReference>
<proteinExistence type="predicted"/>
<dbReference type="RefSeq" id="XP_060346103.1">
    <property type="nucleotide sequence ID" value="XM_060495755.1"/>
</dbReference>
<evidence type="ECO:0000256" key="1">
    <source>
        <dbReference type="ARBA" id="ARBA00022737"/>
    </source>
</evidence>
<feature type="repeat" description="ANK" evidence="2">
    <location>
        <begin position="511"/>
        <end position="544"/>
    </location>
</feature>
<dbReference type="InterPro" id="IPR027417">
    <property type="entry name" value="P-loop_NTPase"/>
</dbReference>
<dbReference type="Pfam" id="PF24883">
    <property type="entry name" value="NPHP3_N"/>
    <property type="match status" value="1"/>
</dbReference>
<dbReference type="InterPro" id="IPR036770">
    <property type="entry name" value="Ankyrin_rpt-contain_sf"/>
</dbReference>
<name>A0ABQ9SBS6_9PEZI</name>
<evidence type="ECO:0000259" key="3">
    <source>
        <dbReference type="Pfam" id="PF24883"/>
    </source>
</evidence>
<dbReference type="Proteomes" id="UP001241169">
    <property type="component" value="Unassembled WGS sequence"/>
</dbReference>
<dbReference type="Pfam" id="PF12796">
    <property type="entry name" value="Ank_2"/>
    <property type="match status" value="1"/>
</dbReference>
<organism evidence="4 5">
    <name type="scientific">Colletotrichum paranaense</name>
    <dbReference type="NCBI Taxonomy" id="1914294"/>
    <lineage>
        <taxon>Eukaryota</taxon>
        <taxon>Fungi</taxon>
        <taxon>Dikarya</taxon>
        <taxon>Ascomycota</taxon>
        <taxon>Pezizomycotina</taxon>
        <taxon>Sordariomycetes</taxon>
        <taxon>Hypocreomycetidae</taxon>
        <taxon>Glomerellales</taxon>
        <taxon>Glomerellaceae</taxon>
        <taxon>Colletotrichum</taxon>
        <taxon>Colletotrichum acutatum species complex</taxon>
    </lineage>
</organism>
<dbReference type="PANTHER" id="PTHR10039:SF15">
    <property type="entry name" value="NACHT DOMAIN-CONTAINING PROTEIN"/>
    <property type="match status" value="1"/>
</dbReference>
<dbReference type="SUPFAM" id="SSF48403">
    <property type="entry name" value="Ankyrin repeat"/>
    <property type="match status" value="1"/>
</dbReference>
<feature type="repeat" description="ANK" evidence="2">
    <location>
        <begin position="545"/>
        <end position="578"/>
    </location>
</feature>
<dbReference type="PANTHER" id="PTHR10039">
    <property type="entry name" value="AMELOGENIN"/>
    <property type="match status" value="1"/>
</dbReference>
<reference evidence="4 5" key="1">
    <citation type="submission" date="2016-10" db="EMBL/GenBank/DDBJ databases">
        <title>The genome sequence of Colletotrichum fioriniae PJ7.</title>
        <authorList>
            <person name="Baroncelli R."/>
        </authorList>
    </citation>
    <scope>NUCLEOTIDE SEQUENCE [LARGE SCALE GENOMIC DNA]</scope>
    <source>
        <strain evidence="4 5">IMI 384185</strain>
    </source>
</reference>
<dbReference type="SMART" id="SM00248">
    <property type="entry name" value="ANK"/>
    <property type="match status" value="3"/>
</dbReference>
<dbReference type="PROSITE" id="PS50088">
    <property type="entry name" value="ANK_REPEAT"/>
    <property type="match status" value="3"/>
</dbReference>
<keyword evidence="5" id="KW-1185">Reference proteome</keyword>
<protein>
    <recommendedName>
        <fullName evidence="3">Nephrocystin 3-like N-terminal domain-containing protein</fullName>
    </recommendedName>
</protein>
<sequence length="638" mass="70884">MDITRQRRLLLERLSPGDRSSRKFQETAGRRVGTIGEWFLQSPQVQHWAKSQGPQFLWVRGHVANCTPASSGKSCISSLLVEHLSATQLDSSIKSAVACVQFENTGLYHSLADFGDAITSIARQIVSQLPESSETLRRLISTPVTVWTWWLDNFRVIWAELEAYFEKIYIVLDGLDDPNPAAFIDFMAKLRLSDKESPIKIVLLSRSKPFDEVLRRFQGASLEVRASQEDMIQYLQQSFQSNHDVQAGELAKSELAQTLTRWAGLFDHRFMPISSQDLLHSASPTGFDVLEAVSRELSQANALQKGATFCELAVASITQSAHGDLIMTILYLLIAAKKTRHHLNGEAILDALRMSDQWLAGALLATTEDLARMCSDFVFINEQIQVWGIRSPLLAEHLDERRATHCPTDTIAGIILRYLSKQEFTAGACGSSTALKRRFKEHPLLSFTARNLSLWMAYVDVESISAAFLQFSSKAASIDSYLQAAEAWEFNEESSYEELEAVEERWNVYPKGYSALHLAAHLGAGKTIVGELVRLGADVEGLDRMMQTPLHVAAFGAEFEETIRALLQHGSDVSALENGGQGPLSIALVHGSVGTVRILIDHGAKLDMSDEDLLGECLEEQPQVYAYLIERGLISNQT</sequence>
<comment type="caution">
    <text evidence="4">The sequence shown here is derived from an EMBL/GenBank/DDBJ whole genome shotgun (WGS) entry which is preliminary data.</text>
</comment>
<dbReference type="Gene3D" id="1.25.40.20">
    <property type="entry name" value="Ankyrin repeat-containing domain"/>
    <property type="match status" value="1"/>
</dbReference>
<evidence type="ECO:0000256" key="2">
    <source>
        <dbReference type="PROSITE-ProRule" id="PRU00023"/>
    </source>
</evidence>
<keyword evidence="2" id="KW-0040">ANK repeat</keyword>
<accession>A0ABQ9SBS6</accession>
<gene>
    <name evidence="4" type="ORF">CPAR01_11496</name>
</gene>